<sequence length="67" mass="7502">MNTYKAMSLQNLSRILGIPFSTYELNTIISKFEKEGLVEGVEISPRGTFATLTKVGTQLSYDILESR</sequence>
<gene>
    <name evidence="1" type="ORF">HHU12_07195</name>
</gene>
<dbReference type="AlphaFoldDB" id="A0A7X9RTT9"/>
<dbReference type="InterPro" id="IPR036390">
    <property type="entry name" value="WH_DNA-bd_sf"/>
</dbReference>
<reference evidence="1 2" key="1">
    <citation type="submission" date="2020-04" db="EMBL/GenBank/DDBJ databases">
        <title>Flammeovirga sp. SR4, a novel species isolated from seawater.</title>
        <authorList>
            <person name="Wang X."/>
        </authorList>
    </citation>
    <scope>NUCLEOTIDE SEQUENCE [LARGE SCALE GENOMIC DNA]</scope>
    <source>
        <strain evidence="1 2">ATCC 23126</strain>
    </source>
</reference>
<keyword evidence="2" id="KW-1185">Reference proteome</keyword>
<evidence type="ECO:0000313" key="1">
    <source>
        <dbReference type="EMBL" id="NME67742.1"/>
    </source>
</evidence>
<dbReference type="SUPFAM" id="SSF46785">
    <property type="entry name" value="Winged helix' DNA-binding domain"/>
    <property type="match status" value="1"/>
</dbReference>
<dbReference type="Proteomes" id="UP000576082">
    <property type="component" value="Unassembled WGS sequence"/>
</dbReference>
<protein>
    <submittedName>
        <fullName evidence="1">Uncharacterized protein</fullName>
    </submittedName>
</protein>
<evidence type="ECO:0000313" key="2">
    <source>
        <dbReference type="Proteomes" id="UP000576082"/>
    </source>
</evidence>
<dbReference type="EMBL" id="JABANE010000014">
    <property type="protein sequence ID" value="NME67742.1"/>
    <property type="molecule type" value="Genomic_DNA"/>
</dbReference>
<organism evidence="1 2">
    <name type="scientific">Flammeovirga aprica JL-4</name>
    <dbReference type="NCBI Taxonomy" id="694437"/>
    <lineage>
        <taxon>Bacteria</taxon>
        <taxon>Pseudomonadati</taxon>
        <taxon>Bacteroidota</taxon>
        <taxon>Cytophagia</taxon>
        <taxon>Cytophagales</taxon>
        <taxon>Flammeovirgaceae</taxon>
        <taxon>Flammeovirga</taxon>
    </lineage>
</organism>
<accession>A0A7X9RTT9</accession>
<proteinExistence type="predicted"/>
<name>A0A7X9RTT9_9BACT</name>
<comment type="caution">
    <text evidence="1">The sequence shown here is derived from an EMBL/GenBank/DDBJ whole genome shotgun (WGS) entry which is preliminary data.</text>
</comment>